<reference evidence="1" key="1">
    <citation type="submission" date="2023-05" db="EMBL/GenBank/DDBJ databases">
        <authorList>
            <person name="Zhang X."/>
        </authorList>
    </citation>
    <scope>NUCLEOTIDE SEQUENCE</scope>
    <source>
        <strain evidence="1">BD1B2-1</strain>
    </source>
</reference>
<organism evidence="1 2">
    <name type="scientific">Xanthocytophaga agilis</name>
    <dbReference type="NCBI Taxonomy" id="3048010"/>
    <lineage>
        <taxon>Bacteria</taxon>
        <taxon>Pseudomonadati</taxon>
        <taxon>Bacteroidota</taxon>
        <taxon>Cytophagia</taxon>
        <taxon>Cytophagales</taxon>
        <taxon>Rhodocytophagaceae</taxon>
        <taxon>Xanthocytophaga</taxon>
    </lineage>
</organism>
<evidence type="ECO:0000313" key="1">
    <source>
        <dbReference type="EMBL" id="MDJ1503607.1"/>
    </source>
</evidence>
<dbReference type="EMBL" id="JASJOU010000008">
    <property type="protein sequence ID" value="MDJ1503607.1"/>
    <property type="molecule type" value="Genomic_DNA"/>
</dbReference>
<accession>A0AAE3R8N1</accession>
<dbReference type="Proteomes" id="UP001232063">
    <property type="component" value="Unassembled WGS sequence"/>
</dbReference>
<protein>
    <submittedName>
        <fullName evidence="1">Uncharacterized protein</fullName>
    </submittedName>
</protein>
<evidence type="ECO:0000313" key="2">
    <source>
        <dbReference type="Proteomes" id="UP001232063"/>
    </source>
</evidence>
<dbReference type="AlphaFoldDB" id="A0AAE3R8N1"/>
<gene>
    <name evidence="1" type="ORF">QNI22_23270</name>
</gene>
<name>A0AAE3R8N1_9BACT</name>
<dbReference type="RefSeq" id="WP_314514226.1">
    <property type="nucleotide sequence ID" value="NZ_JASJOU010000008.1"/>
</dbReference>
<keyword evidence="2" id="KW-1185">Reference proteome</keyword>
<sequence>MQILASKNITALALIVFSWLYSFGQVKEIPNISLPQDFKEKYPFITDRFIEIISPEKDGSLGYCVMILDKQKLLNYYKTNFRARLEEMLRKYKFYNDDCYFNPTCSGTTVLKIQDYRLEEKWHSVNLGTRFEKISLFFDYMLWGRFKAWSRNTRFGIDFWNTRVCEEGPIIKSPENKLLYTMISAEIKFQPKDASSFLMVMNLNLFGQTLCQLCNKPGSPYTSITSRSEPYSVTSEVGFSGISEILALFEFTKIIKLTEDESFYYLYCIKKN</sequence>
<comment type="caution">
    <text evidence="1">The sequence shown here is derived from an EMBL/GenBank/DDBJ whole genome shotgun (WGS) entry which is preliminary data.</text>
</comment>
<proteinExistence type="predicted"/>